<feature type="coiled-coil region" evidence="1">
    <location>
        <begin position="3"/>
        <end position="37"/>
    </location>
</feature>
<organism evidence="3 4">
    <name type="scientific">Terrisporobacter mayombei</name>
    <dbReference type="NCBI Taxonomy" id="1541"/>
    <lineage>
        <taxon>Bacteria</taxon>
        <taxon>Bacillati</taxon>
        <taxon>Bacillota</taxon>
        <taxon>Clostridia</taxon>
        <taxon>Peptostreptococcales</taxon>
        <taxon>Peptostreptococcaceae</taxon>
        <taxon>Terrisporobacter</taxon>
    </lineage>
</organism>
<name>A0ABY9PXA9_9FIRM</name>
<dbReference type="EMBL" id="CP101637">
    <property type="protein sequence ID" value="WMT79903.1"/>
    <property type="molecule type" value="Genomic_DNA"/>
</dbReference>
<evidence type="ECO:0000313" key="3">
    <source>
        <dbReference type="EMBL" id="WMT79903.1"/>
    </source>
</evidence>
<evidence type="ECO:0000313" key="4">
    <source>
        <dbReference type="Proteomes" id="UP001235030"/>
    </source>
</evidence>
<proteinExistence type="predicted"/>
<dbReference type="Pfam" id="PF04233">
    <property type="entry name" value="Phage_Mu_F"/>
    <property type="match status" value="1"/>
</dbReference>
<protein>
    <recommendedName>
        <fullName evidence="2">Phage head morphogenesis domain-containing protein</fullName>
    </recommendedName>
</protein>
<evidence type="ECO:0000259" key="2">
    <source>
        <dbReference type="Pfam" id="PF04233"/>
    </source>
</evidence>
<dbReference type="Proteomes" id="UP001235030">
    <property type="component" value="Chromosome"/>
</dbReference>
<feature type="domain" description="Phage head morphogenesis" evidence="2">
    <location>
        <begin position="153"/>
        <end position="240"/>
    </location>
</feature>
<dbReference type="InterPro" id="IPR006528">
    <property type="entry name" value="Phage_head_morphogenesis_dom"/>
</dbReference>
<evidence type="ECO:0000256" key="1">
    <source>
        <dbReference type="SAM" id="Coils"/>
    </source>
</evidence>
<accession>A0ABY9PXA9</accession>
<dbReference type="NCBIfam" id="TIGR01641">
    <property type="entry name" value="phageSPP1_gp7"/>
    <property type="match status" value="1"/>
</dbReference>
<sequence>MSKNKHDEELEFTESLYDEAEEQIKDVYREQKKSRDNLLKELALIMLTYTVLDGLMSLTSKDKNKEYNRLSNIIKANYKATGEIQNGVITDILTKAVNNTFDFYSYNAGLKDVKEIIDKNFKGKHFSNRVWDNEKDTAEHLHKQVNNFLNGKVNVNQIKRDIEKTYNTSAYNAKRLVETEVNRCSSNAFDRFCKEVGVKKVRYNATLDSRLCSDCAQYNDKVFDFKDKIEVPRHPLCRCFYTIEEDESALDKTDYMSNRFVPEFGEGREFKIGNLSINEKRVSNSKFNMWTDIDATKKNKAVRLYEKKINSIIKTLPEGLDLPKFSIIDFEKVGLNRKAIGGYRRELDTIFINSKYDTDVKILKYLKANEGYFASIESNSPLLHELGHKYHYDLVESIANKKGMSYNNAKEIFDEGISKYILNQSSVPRSFISEQLSKYASDEFDGVNRINEIMAEYFSIKDTSTKSELVQFIEIYINEVIKK</sequence>
<keyword evidence="4" id="KW-1185">Reference proteome</keyword>
<keyword evidence="1" id="KW-0175">Coiled coil</keyword>
<gene>
    <name evidence="3" type="ORF">TEMA_01740</name>
</gene>
<reference evidence="3 4" key="1">
    <citation type="submission" date="2022-07" db="EMBL/GenBank/DDBJ databases">
        <title>Genome sequence of Terrisporobacter mayombei DSM6539.</title>
        <authorList>
            <person name="Boeer T."/>
            <person name="Bengelsdorf F.R."/>
            <person name="Daniel R."/>
            <person name="Poehlein A."/>
        </authorList>
    </citation>
    <scope>NUCLEOTIDE SEQUENCE [LARGE SCALE GENOMIC DNA]</scope>
    <source>
        <strain evidence="3 4">DSM 6539</strain>
    </source>
</reference>
<dbReference type="RefSeq" id="WP_228106626.1">
    <property type="nucleotide sequence ID" value="NZ_CP101637.1"/>
</dbReference>